<proteinExistence type="predicted"/>
<evidence type="ECO:0000259" key="4">
    <source>
        <dbReference type="PROSITE" id="PS50987"/>
    </source>
</evidence>
<accession>A0ABZ3IFX5</accession>
<sequence length="105" mass="12093">MDIDMIKIFKALGNETRLNILLWLKEPTKYFGPQMHLTVVTDFPGGVCVQSIQKKASLSQSTISNFLASLEEAGLLESKKINQYTYFRRNEIAIQEIKKWIDLEI</sequence>
<organism evidence="5 6">
    <name type="scientific">Sporomusa silvacetica DSM 10669</name>
    <dbReference type="NCBI Taxonomy" id="1123289"/>
    <lineage>
        <taxon>Bacteria</taxon>
        <taxon>Bacillati</taxon>
        <taxon>Bacillota</taxon>
        <taxon>Negativicutes</taxon>
        <taxon>Selenomonadales</taxon>
        <taxon>Sporomusaceae</taxon>
        <taxon>Sporomusa</taxon>
    </lineage>
</organism>
<dbReference type="PROSITE" id="PS50987">
    <property type="entry name" value="HTH_ARSR_2"/>
    <property type="match status" value="1"/>
</dbReference>
<evidence type="ECO:0000256" key="2">
    <source>
        <dbReference type="ARBA" id="ARBA00023125"/>
    </source>
</evidence>
<dbReference type="SUPFAM" id="SSF46785">
    <property type="entry name" value="Winged helix' DNA-binding domain"/>
    <property type="match status" value="1"/>
</dbReference>
<dbReference type="SMART" id="SM00418">
    <property type="entry name" value="HTH_ARSR"/>
    <property type="match status" value="1"/>
</dbReference>
<dbReference type="PANTHER" id="PTHR33154">
    <property type="entry name" value="TRANSCRIPTIONAL REGULATOR, ARSR FAMILY"/>
    <property type="match status" value="1"/>
</dbReference>
<feature type="domain" description="HTH arsR-type" evidence="4">
    <location>
        <begin position="1"/>
        <end position="105"/>
    </location>
</feature>
<dbReference type="InterPro" id="IPR036390">
    <property type="entry name" value="WH_DNA-bd_sf"/>
</dbReference>
<keyword evidence="3" id="KW-0804">Transcription</keyword>
<dbReference type="Pfam" id="PF01022">
    <property type="entry name" value="HTH_5"/>
    <property type="match status" value="1"/>
</dbReference>
<dbReference type="InterPro" id="IPR011991">
    <property type="entry name" value="ArsR-like_HTH"/>
</dbReference>
<dbReference type="RefSeq" id="WP_245867650.1">
    <property type="nucleotide sequence ID" value="NZ_CP155573.1"/>
</dbReference>
<dbReference type="CDD" id="cd00090">
    <property type="entry name" value="HTH_ARSR"/>
    <property type="match status" value="1"/>
</dbReference>
<keyword evidence="1" id="KW-0805">Transcription regulation</keyword>
<keyword evidence="2" id="KW-0238">DNA-binding</keyword>
<evidence type="ECO:0000256" key="1">
    <source>
        <dbReference type="ARBA" id="ARBA00023015"/>
    </source>
</evidence>
<reference evidence="5" key="1">
    <citation type="submission" date="2024-05" db="EMBL/GenBank/DDBJ databases">
        <title>Isolation and characterization of Sporomusa carbonis sp. nov., a carboxydotrophic hydrogenogen in the genus of Sporomusa isolated from a charcoal burning pile.</title>
        <authorList>
            <person name="Boeer T."/>
            <person name="Rosenbaum F."/>
            <person name="Eysell L."/>
            <person name="Mueller V."/>
            <person name="Daniel R."/>
            <person name="Poehlein A."/>
        </authorList>
    </citation>
    <scope>NUCLEOTIDE SEQUENCE [LARGE SCALE GENOMIC DNA]</scope>
    <source>
        <strain evidence="5">DSM 10669</strain>
    </source>
</reference>
<gene>
    <name evidence="5" type="ORF">SPSIL_006860</name>
</gene>
<dbReference type="Gene3D" id="1.10.10.10">
    <property type="entry name" value="Winged helix-like DNA-binding domain superfamily/Winged helix DNA-binding domain"/>
    <property type="match status" value="1"/>
</dbReference>
<evidence type="ECO:0000313" key="6">
    <source>
        <dbReference type="Proteomes" id="UP000216752"/>
    </source>
</evidence>
<dbReference type="InterPro" id="IPR051081">
    <property type="entry name" value="HTH_MetalResp_TranReg"/>
</dbReference>
<dbReference type="InterPro" id="IPR036388">
    <property type="entry name" value="WH-like_DNA-bd_sf"/>
</dbReference>
<dbReference type="PANTHER" id="PTHR33154:SF33">
    <property type="entry name" value="TRANSCRIPTIONAL REPRESSOR SDPR"/>
    <property type="match status" value="1"/>
</dbReference>
<evidence type="ECO:0000313" key="5">
    <source>
        <dbReference type="EMBL" id="XFO64584.1"/>
    </source>
</evidence>
<dbReference type="EMBL" id="CP155573">
    <property type="protein sequence ID" value="XFO64584.1"/>
    <property type="molecule type" value="Genomic_DNA"/>
</dbReference>
<evidence type="ECO:0000256" key="3">
    <source>
        <dbReference type="ARBA" id="ARBA00023163"/>
    </source>
</evidence>
<dbReference type="Proteomes" id="UP000216752">
    <property type="component" value="Chromosome"/>
</dbReference>
<keyword evidence="6" id="KW-1185">Reference proteome</keyword>
<name>A0ABZ3IFX5_9FIRM</name>
<protein>
    <recommendedName>
        <fullName evidence="4">HTH arsR-type domain-containing protein</fullName>
    </recommendedName>
</protein>
<dbReference type="InterPro" id="IPR001845">
    <property type="entry name" value="HTH_ArsR_DNA-bd_dom"/>
</dbReference>